<evidence type="ECO:0000313" key="2">
    <source>
        <dbReference type="Proteomes" id="UP000185860"/>
    </source>
</evidence>
<comment type="caution">
    <text evidence="1">The sequence shown here is derived from an EMBL/GenBank/DDBJ whole genome shotgun (WGS) entry which is preliminary data.</text>
</comment>
<protein>
    <submittedName>
        <fullName evidence="1">Uncharacterized protein</fullName>
    </submittedName>
</protein>
<proteinExistence type="predicted"/>
<organism evidence="1 2">
    <name type="scientific">[Phormidium ambiguum] IAM M-71</name>
    <dbReference type="NCBI Taxonomy" id="454136"/>
    <lineage>
        <taxon>Bacteria</taxon>
        <taxon>Bacillati</taxon>
        <taxon>Cyanobacteriota</taxon>
        <taxon>Cyanophyceae</taxon>
        <taxon>Oscillatoriophycideae</taxon>
        <taxon>Aerosakkonematales</taxon>
        <taxon>Aerosakkonemataceae</taxon>
        <taxon>Floridanema</taxon>
    </lineage>
</organism>
<name>A0A1U7IHA4_9CYAN</name>
<dbReference type="STRING" id="454136.NIES2119_17360"/>
<gene>
    <name evidence="1" type="ORF">NIES2119_17360</name>
</gene>
<reference evidence="1 2" key="1">
    <citation type="submission" date="2016-11" db="EMBL/GenBank/DDBJ databases">
        <title>Draft Genome Sequences of Nine Cyanobacterial Strains from Diverse Habitats.</title>
        <authorList>
            <person name="Zhu T."/>
            <person name="Hou S."/>
            <person name="Lu X."/>
            <person name="Hess W.R."/>
        </authorList>
    </citation>
    <scope>NUCLEOTIDE SEQUENCE [LARGE SCALE GENOMIC DNA]</scope>
    <source>
        <strain evidence="1 2">IAM M-71</strain>
    </source>
</reference>
<dbReference type="EMBL" id="MRCE01000016">
    <property type="protein sequence ID" value="OKH36410.1"/>
    <property type="molecule type" value="Genomic_DNA"/>
</dbReference>
<accession>A0A1U7IHA4</accession>
<evidence type="ECO:0000313" key="1">
    <source>
        <dbReference type="EMBL" id="OKH36410.1"/>
    </source>
</evidence>
<sequence length="84" mass="9977">MKIGFAPKFFFPHEGLVLSLRKAIVAYNDIDKMKIFGKSHHHLIRITFCCSVRYLSLMYTNLAIVKRAEKIMMDFYKRDDFSRI</sequence>
<dbReference type="AlphaFoldDB" id="A0A1U7IHA4"/>
<dbReference type="Proteomes" id="UP000185860">
    <property type="component" value="Unassembled WGS sequence"/>
</dbReference>